<reference evidence="1" key="1">
    <citation type="submission" date="2020-04" db="EMBL/GenBank/DDBJ databases">
        <authorList>
            <person name="Neveu A P."/>
        </authorList>
    </citation>
    <scope>NUCLEOTIDE SEQUENCE</scope>
    <source>
        <tissue evidence="1">Whole embryo</tissue>
    </source>
</reference>
<dbReference type="EMBL" id="LR787416">
    <property type="protein sequence ID" value="CAB3263278.1"/>
    <property type="molecule type" value="mRNA"/>
</dbReference>
<sequence length="334" mass="38101">MMTEFSLAFEEEISEVASSSGVTSPIDPKQISDHPFLKASVGITGATLNIGGCKVIFPAMAVWKKVTIQISVLYQEADDVIRLTPMLQCEPHGLTFRKKIEIVLPTFYRADGDALDVAVRRAKDKFSSFEKIGMDMLLDDTQHFTFTTDQFSLFDYILFDASKRMNLLREKVLIFGLRPNTEEAPKEIFSAVLVCHDKESAMELYNINKLMKTNFFLKYEDHKLKLELKGEHLNALTEEIRDARCERDETCFRMKKNNNQGWISDDIEVCLTSSSDETLVKKIVTINKEDRVPRPQSDVTTNFSQSTFHNATVNTSLLHNERDSNTLWSKCSIL</sequence>
<protein>
    <submittedName>
        <fullName evidence="1">Uncharacterized protein LOC108949854</fullName>
    </submittedName>
</protein>
<name>A0A6F9DJW6_9ASCI</name>
<proteinExistence type="evidence at transcript level"/>
<dbReference type="AlphaFoldDB" id="A0A6F9DJW6"/>
<accession>A0A6F9DJW6</accession>
<gene>
    <name evidence="1" type="primary">LOC108949854-004</name>
</gene>
<evidence type="ECO:0000313" key="1">
    <source>
        <dbReference type="EMBL" id="CAB3263278.1"/>
    </source>
</evidence>
<dbReference type="Gene3D" id="2.60.220.30">
    <property type="match status" value="1"/>
</dbReference>
<organism evidence="1">
    <name type="scientific">Phallusia mammillata</name>
    <dbReference type="NCBI Taxonomy" id="59560"/>
    <lineage>
        <taxon>Eukaryota</taxon>
        <taxon>Metazoa</taxon>
        <taxon>Chordata</taxon>
        <taxon>Tunicata</taxon>
        <taxon>Ascidiacea</taxon>
        <taxon>Phlebobranchia</taxon>
        <taxon>Ascidiidae</taxon>
        <taxon>Phallusia</taxon>
    </lineage>
</organism>